<evidence type="ECO:0000313" key="3">
    <source>
        <dbReference type="Proteomes" id="UP000563426"/>
    </source>
</evidence>
<dbReference type="SUPFAM" id="SSF56925">
    <property type="entry name" value="OMPA-like"/>
    <property type="match status" value="1"/>
</dbReference>
<dbReference type="AlphaFoldDB" id="A0A3A8IFB9"/>
<keyword evidence="3" id="KW-1185">Reference proteome</keyword>
<gene>
    <name evidence="2" type="ORF">HMI49_10985</name>
</gene>
<evidence type="ECO:0008006" key="4">
    <source>
        <dbReference type="Google" id="ProtNLM"/>
    </source>
</evidence>
<organism evidence="2 3">
    <name type="scientific">Corallococcus exercitus</name>
    <dbReference type="NCBI Taxonomy" id="2316736"/>
    <lineage>
        <taxon>Bacteria</taxon>
        <taxon>Pseudomonadati</taxon>
        <taxon>Myxococcota</taxon>
        <taxon>Myxococcia</taxon>
        <taxon>Myxococcales</taxon>
        <taxon>Cystobacterineae</taxon>
        <taxon>Myxococcaceae</taxon>
        <taxon>Corallococcus</taxon>
    </lineage>
</organism>
<accession>A0A3A8IFB9</accession>
<proteinExistence type="predicted"/>
<dbReference type="Proteomes" id="UP000563426">
    <property type="component" value="Unassembled WGS sequence"/>
</dbReference>
<comment type="caution">
    <text evidence="2">The sequence shown here is derived from an EMBL/GenBank/DDBJ whole genome shotgun (WGS) entry which is preliminary data.</text>
</comment>
<dbReference type="RefSeq" id="WP_120524023.1">
    <property type="nucleotide sequence ID" value="NZ_JABFJV010000045.1"/>
</dbReference>
<dbReference type="EMBL" id="JABFJV010000045">
    <property type="protein sequence ID" value="NOK33722.1"/>
    <property type="molecule type" value="Genomic_DNA"/>
</dbReference>
<keyword evidence="1" id="KW-0732">Signal</keyword>
<protein>
    <recommendedName>
        <fullName evidence="4">Outer membrane protein beta-barrel domain-containing protein</fullName>
    </recommendedName>
</protein>
<feature type="signal peptide" evidence="1">
    <location>
        <begin position="1"/>
        <end position="24"/>
    </location>
</feature>
<dbReference type="InterPro" id="IPR011250">
    <property type="entry name" value="OMP/PagP_B-barrel"/>
</dbReference>
<dbReference type="OrthoDB" id="5516809at2"/>
<evidence type="ECO:0000256" key="1">
    <source>
        <dbReference type="SAM" id="SignalP"/>
    </source>
</evidence>
<sequence length="199" mass="20829">MRGNSKWTGLALVAGLAVSSQAVAAEEPSLNSDPGKASDFGQASQVVISQELNGFLGYNTASEVFLIRLEPSADYFLQQNLSVGASALVAFGFGDSTVVGLGVLGRVGYHLPLNERVSFWPKAGFGVQFAHVPNSSDVNFVLDFNAPILFHVSPHFFVGAGPQVRALISQDVGSLGSEQGNFSGNDVTIGITTTVGGYF</sequence>
<feature type="chain" id="PRO_5044076111" description="Outer membrane protein beta-barrel domain-containing protein" evidence="1">
    <location>
        <begin position="25"/>
        <end position="199"/>
    </location>
</feature>
<name>A0A3A8IFB9_9BACT</name>
<reference evidence="2 3" key="1">
    <citation type="submission" date="2020-05" db="EMBL/GenBank/DDBJ databases">
        <authorList>
            <person name="Whitworth D."/>
        </authorList>
    </citation>
    <scope>NUCLEOTIDE SEQUENCE [LARGE SCALE GENOMIC DNA]</scope>
    <source>
        <strain evidence="2 3">AB043B</strain>
    </source>
</reference>
<evidence type="ECO:0000313" key="2">
    <source>
        <dbReference type="EMBL" id="NOK33722.1"/>
    </source>
</evidence>